<keyword evidence="4" id="KW-0408">Iron</keyword>
<dbReference type="PROSITE" id="PS51085">
    <property type="entry name" value="2FE2S_FER_2"/>
    <property type="match status" value="1"/>
</dbReference>
<dbReference type="InterPro" id="IPR001055">
    <property type="entry name" value="Adrenodoxin-like"/>
</dbReference>
<dbReference type="GO" id="GO:0046872">
    <property type="term" value="F:metal ion binding"/>
    <property type="evidence" value="ECO:0007669"/>
    <property type="project" value="UniProtKB-KW"/>
</dbReference>
<dbReference type="Proteomes" id="UP000316988">
    <property type="component" value="Unassembled WGS sequence"/>
</dbReference>
<dbReference type="Gene3D" id="3.10.20.30">
    <property type="match status" value="1"/>
</dbReference>
<evidence type="ECO:0000256" key="4">
    <source>
        <dbReference type="ARBA" id="ARBA00023004"/>
    </source>
</evidence>
<evidence type="ECO:0000256" key="5">
    <source>
        <dbReference type="ARBA" id="ARBA00023014"/>
    </source>
</evidence>
<protein>
    <submittedName>
        <fullName evidence="8">2Fe-2S iron-sulfur cluster binding domain-containing protein</fullName>
    </submittedName>
</protein>
<evidence type="ECO:0000256" key="3">
    <source>
        <dbReference type="ARBA" id="ARBA00022723"/>
    </source>
</evidence>
<dbReference type="InterPro" id="IPR001041">
    <property type="entry name" value="2Fe-2S_ferredoxin-type"/>
</dbReference>
<dbReference type="Pfam" id="PF00111">
    <property type="entry name" value="Fer2"/>
    <property type="match status" value="1"/>
</dbReference>
<sequence length="107" mass="11591">MTKVTYTDAQGQQHVLDVSAGTSIMAAAVTHGIDGIVGECGGNLMCATCHVYVDPRDADRLPEMSDDEEAMLEDAVAEHRPTSRLSCQLVMSDDLEEIHVEMPSEQL</sequence>
<dbReference type="GO" id="GO:0009055">
    <property type="term" value="F:electron transfer activity"/>
    <property type="evidence" value="ECO:0007669"/>
    <property type="project" value="TreeGrafter"/>
</dbReference>
<gene>
    <name evidence="8" type="ORF">FNM00_17125</name>
</gene>
<dbReference type="PANTHER" id="PTHR23426">
    <property type="entry name" value="FERREDOXIN/ADRENODOXIN"/>
    <property type="match status" value="1"/>
</dbReference>
<dbReference type="CDD" id="cd00207">
    <property type="entry name" value="fer2"/>
    <property type="match status" value="1"/>
</dbReference>
<dbReference type="GO" id="GO:0005829">
    <property type="term" value="C:cytosol"/>
    <property type="evidence" value="ECO:0007669"/>
    <property type="project" value="TreeGrafter"/>
</dbReference>
<dbReference type="EMBL" id="VLNT01000024">
    <property type="protein sequence ID" value="TSD55284.1"/>
    <property type="molecule type" value="Genomic_DNA"/>
</dbReference>
<comment type="cofactor">
    <cofactor evidence="6">
        <name>[2Fe-2S] cluster</name>
        <dbReference type="ChEBI" id="CHEBI:190135"/>
    </cofactor>
</comment>
<evidence type="ECO:0000313" key="9">
    <source>
        <dbReference type="Proteomes" id="UP000316988"/>
    </source>
</evidence>
<evidence type="ECO:0000313" key="8">
    <source>
        <dbReference type="EMBL" id="TSD55284.1"/>
    </source>
</evidence>
<evidence type="ECO:0000256" key="6">
    <source>
        <dbReference type="ARBA" id="ARBA00034078"/>
    </source>
</evidence>
<accession>A0A554RMP3</accession>
<dbReference type="InterPro" id="IPR036010">
    <property type="entry name" value="2Fe-2S_ferredoxin-like_sf"/>
</dbReference>
<keyword evidence="9" id="KW-1185">Reference proteome</keyword>
<keyword evidence="2" id="KW-0001">2Fe-2S</keyword>
<reference evidence="8 9" key="1">
    <citation type="submission" date="2019-07" db="EMBL/GenBank/DDBJ databases">
        <authorList>
            <person name="Zhao L.H."/>
        </authorList>
    </citation>
    <scope>NUCLEOTIDE SEQUENCE [LARGE SCALE GENOMIC DNA]</scope>
    <source>
        <strain evidence="8 9">Co35</strain>
    </source>
</reference>
<evidence type="ECO:0000256" key="1">
    <source>
        <dbReference type="ARBA" id="ARBA00010914"/>
    </source>
</evidence>
<dbReference type="GO" id="GO:0140647">
    <property type="term" value="P:P450-containing electron transport chain"/>
    <property type="evidence" value="ECO:0007669"/>
    <property type="project" value="InterPro"/>
</dbReference>
<evidence type="ECO:0000259" key="7">
    <source>
        <dbReference type="PROSITE" id="PS51085"/>
    </source>
</evidence>
<dbReference type="SUPFAM" id="SSF54292">
    <property type="entry name" value="2Fe-2S ferredoxin-like"/>
    <property type="match status" value="1"/>
</dbReference>
<dbReference type="AlphaFoldDB" id="A0A554RMP3"/>
<dbReference type="GO" id="GO:0051537">
    <property type="term" value="F:2 iron, 2 sulfur cluster binding"/>
    <property type="evidence" value="ECO:0007669"/>
    <property type="project" value="UniProtKB-KW"/>
</dbReference>
<feature type="domain" description="2Fe-2S ferredoxin-type" evidence="7">
    <location>
        <begin position="2"/>
        <end position="106"/>
    </location>
</feature>
<keyword evidence="3" id="KW-0479">Metal-binding</keyword>
<comment type="similarity">
    <text evidence="1">Belongs to the adrenodoxin/putidaredoxin family.</text>
</comment>
<organism evidence="8 9">
    <name type="scientific">Aeromicrobium piscarium</name>
    <dbReference type="NCBI Taxonomy" id="2590901"/>
    <lineage>
        <taxon>Bacteria</taxon>
        <taxon>Bacillati</taxon>
        <taxon>Actinomycetota</taxon>
        <taxon>Actinomycetes</taxon>
        <taxon>Propionibacteriales</taxon>
        <taxon>Nocardioidaceae</taxon>
        <taxon>Aeromicrobium</taxon>
    </lineage>
</organism>
<dbReference type="PRINTS" id="PR00355">
    <property type="entry name" value="ADRENODOXIN"/>
</dbReference>
<dbReference type="RefSeq" id="WP_143914757.1">
    <property type="nucleotide sequence ID" value="NZ_VLNT01000024.1"/>
</dbReference>
<dbReference type="InterPro" id="IPR012675">
    <property type="entry name" value="Beta-grasp_dom_sf"/>
</dbReference>
<dbReference type="PANTHER" id="PTHR23426:SF65">
    <property type="entry name" value="FERREDOXIN-2, MITOCHONDRIAL"/>
    <property type="match status" value="1"/>
</dbReference>
<name>A0A554RMP3_9ACTN</name>
<evidence type="ECO:0000256" key="2">
    <source>
        <dbReference type="ARBA" id="ARBA00022714"/>
    </source>
</evidence>
<proteinExistence type="inferred from homology"/>
<keyword evidence="5" id="KW-0411">Iron-sulfur</keyword>
<comment type="caution">
    <text evidence="8">The sequence shown here is derived from an EMBL/GenBank/DDBJ whole genome shotgun (WGS) entry which is preliminary data.</text>
</comment>
<dbReference type="OrthoDB" id="9799640at2"/>